<dbReference type="EMBL" id="CP133612">
    <property type="protein sequence ID" value="WMV08895.1"/>
    <property type="molecule type" value="Genomic_DNA"/>
</dbReference>
<name>A0AAF0PTD3_SOLVR</name>
<feature type="compositionally biased region" description="Basic and acidic residues" evidence="1">
    <location>
        <begin position="71"/>
        <end position="81"/>
    </location>
</feature>
<feature type="compositionally biased region" description="Polar residues" evidence="1">
    <location>
        <begin position="82"/>
        <end position="93"/>
    </location>
</feature>
<feature type="region of interest" description="Disordered" evidence="1">
    <location>
        <begin position="71"/>
        <end position="97"/>
    </location>
</feature>
<dbReference type="Proteomes" id="UP001234989">
    <property type="component" value="Chromosome 1"/>
</dbReference>
<evidence type="ECO:0000313" key="3">
    <source>
        <dbReference type="Proteomes" id="UP001234989"/>
    </source>
</evidence>
<evidence type="ECO:0000256" key="1">
    <source>
        <dbReference type="SAM" id="MobiDB-lite"/>
    </source>
</evidence>
<keyword evidence="3" id="KW-1185">Reference proteome</keyword>
<evidence type="ECO:0000313" key="2">
    <source>
        <dbReference type="EMBL" id="WMV08895.1"/>
    </source>
</evidence>
<gene>
    <name evidence="2" type="ORF">MTR67_002280</name>
</gene>
<sequence>MWLQDDGFIDKVKEWRQSYNVNGSPDYILAQKLKHLKTDINKWNKEEYGKVEVRASKVLDELLILEAGNRRQNKDSRKNISDFESQTGNSEVGQSRGGLVETKVQMFVVERG</sequence>
<dbReference type="AlphaFoldDB" id="A0AAF0PTD3"/>
<reference evidence="2" key="1">
    <citation type="submission" date="2023-08" db="EMBL/GenBank/DDBJ databases">
        <title>A de novo genome assembly of Solanum verrucosum Schlechtendal, a Mexican diploid species geographically isolated from the other diploid A-genome species in potato relatives.</title>
        <authorList>
            <person name="Hosaka K."/>
        </authorList>
    </citation>
    <scope>NUCLEOTIDE SEQUENCE</scope>
    <source>
        <tissue evidence="2">Young leaves</tissue>
    </source>
</reference>
<accession>A0AAF0PTD3</accession>
<proteinExistence type="predicted"/>
<organism evidence="2 3">
    <name type="scientific">Solanum verrucosum</name>
    <dbReference type="NCBI Taxonomy" id="315347"/>
    <lineage>
        <taxon>Eukaryota</taxon>
        <taxon>Viridiplantae</taxon>
        <taxon>Streptophyta</taxon>
        <taxon>Embryophyta</taxon>
        <taxon>Tracheophyta</taxon>
        <taxon>Spermatophyta</taxon>
        <taxon>Magnoliopsida</taxon>
        <taxon>eudicotyledons</taxon>
        <taxon>Gunneridae</taxon>
        <taxon>Pentapetalae</taxon>
        <taxon>asterids</taxon>
        <taxon>lamiids</taxon>
        <taxon>Solanales</taxon>
        <taxon>Solanaceae</taxon>
        <taxon>Solanoideae</taxon>
        <taxon>Solaneae</taxon>
        <taxon>Solanum</taxon>
    </lineage>
</organism>
<protein>
    <submittedName>
        <fullName evidence="2">Uncharacterized protein</fullName>
    </submittedName>
</protein>